<gene>
    <name evidence="1" type="ORF">M8744_16485</name>
</gene>
<evidence type="ECO:0000313" key="1">
    <source>
        <dbReference type="EMBL" id="MCM2563746.1"/>
    </source>
</evidence>
<sequence length="219" mass="23417">MRPGIIISIVVAAAVVIGGAFWFSAQSENARLEEQRIEQAAESERKEKAAREDKDRAADQKARETQKAESLPGESTDEQSREAEGVDDDRTVVGDEITEGAIVVTSENGEPTILDPNEITTTVRVIDDASSDGSTGALNATAETETDNTVASGTEPEEWLTPANFDRDEILALIDNSETLSDDQRSTLRALAEGASANPEMVESAITSIRAALDLTPLN</sequence>
<reference evidence="1" key="1">
    <citation type="submission" date="2022-06" db="EMBL/GenBank/DDBJ databases">
        <title>Lutimaribacter sp. EGI FJ00013, a novel bacterium isolated from a salt lake sediment enrichment.</title>
        <authorList>
            <person name="Gao L."/>
            <person name="Fang B.-Z."/>
            <person name="Li W.-J."/>
        </authorList>
    </citation>
    <scope>NUCLEOTIDE SEQUENCE</scope>
    <source>
        <strain evidence="1">EGI FJ00013</strain>
    </source>
</reference>
<proteinExistence type="predicted"/>
<accession>A0ACC6A073</accession>
<evidence type="ECO:0000313" key="2">
    <source>
        <dbReference type="Proteomes" id="UP001203036"/>
    </source>
</evidence>
<dbReference type="Proteomes" id="UP001203036">
    <property type="component" value="Unassembled WGS sequence"/>
</dbReference>
<keyword evidence="2" id="KW-1185">Reference proteome</keyword>
<comment type="caution">
    <text evidence="1">The sequence shown here is derived from an EMBL/GenBank/DDBJ whole genome shotgun (WGS) entry which is preliminary data.</text>
</comment>
<name>A0ACC6A073_9RHOB</name>
<dbReference type="EMBL" id="JAMQGO010000016">
    <property type="protein sequence ID" value="MCM2563746.1"/>
    <property type="molecule type" value="Genomic_DNA"/>
</dbReference>
<organism evidence="1 2">
    <name type="scientific">Lutimaribacter degradans</name>
    <dbReference type="NCBI Taxonomy" id="2945989"/>
    <lineage>
        <taxon>Bacteria</taxon>
        <taxon>Pseudomonadati</taxon>
        <taxon>Pseudomonadota</taxon>
        <taxon>Alphaproteobacteria</taxon>
        <taxon>Rhodobacterales</taxon>
        <taxon>Roseobacteraceae</taxon>
        <taxon>Lutimaribacter</taxon>
    </lineage>
</organism>
<protein>
    <submittedName>
        <fullName evidence="1">Uncharacterized protein</fullName>
    </submittedName>
</protein>